<proteinExistence type="predicted"/>
<protein>
    <submittedName>
        <fullName evidence="2">Uncharacterized protein</fullName>
    </submittedName>
</protein>
<organism evidence="2 3">
    <name type="scientific">Paludisphaera mucosa</name>
    <dbReference type="NCBI Taxonomy" id="3030827"/>
    <lineage>
        <taxon>Bacteria</taxon>
        <taxon>Pseudomonadati</taxon>
        <taxon>Planctomycetota</taxon>
        <taxon>Planctomycetia</taxon>
        <taxon>Isosphaerales</taxon>
        <taxon>Isosphaeraceae</taxon>
        <taxon>Paludisphaera</taxon>
    </lineage>
</organism>
<dbReference type="EMBL" id="JARRAG010000001">
    <property type="protein sequence ID" value="MDG3002185.1"/>
    <property type="molecule type" value="Genomic_DNA"/>
</dbReference>
<feature type="compositionally biased region" description="Polar residues" evidence="1">
    <location>
        <begin position="1"/>
        <end position="12"/>
    </location>
</feature>
<feature type="region of interest" description="Disordered" evidence="1">
    <location>
        <begin position="1"/>
        <end position="33"/>
    </location>
</feature>
<reference evidence="2 3" key="1">
    <citation type="submission" date="2023-03" db="EMBL/GenBank/DDBJ databases">
        <title>Paludisphaera mucosa sp. nov. a novel planctomycete from northern fen.</title>
        <authorList>
            <person name="Ivanova A."/>
        </authorList>
    </citation>
    <scope>NUCLEOTIDE SEQUENCE [LARGE SCALE GENOMIC DNA]</scope>
    <source>
        <strain evidence="2 3">Pla2</strain>
    </source>
</reference>
<dbReference type="RefSeq" id="WP_277858552.1">
    <property type="nucleotide sequence ID" value="NZ_JARRAG010000001.1"/>
</dbReference>
<evidence type="ECO:0000256" key="1">
    <source>
        <dbReference type="SAM" id="MobiDB-lite"/>
    </source>
</evidence>
<name>A0ABT6F460_9BACT</name>
<sequence length="117" mass="12969">MSASAENGTPTLHQFPGPDVDAEHGEAAPPRDMVSPDLRKYLAEIKGQAQFLLYLADQIEESLDQLVQENDPCHGAFLCKVLGMYSTQLETKHQGLGEKIAETCQEVYVTVREREHG</sequence>
<keyword evidence="3" id="KW-1185">Reference proteome</keyword>
<dbReference type="Proteomes" id="UP001216907">
    <property type="component" value="Unassembled WGS sequence"/>
</dbReference>
<accession>A0ABT6F460</accession>
<evidence type="ECO:0000313" key="3">
    <source>
        <dbReference type="Proteomes" id="UP001216907"/>
    </source>
</evidence>
<evidence type="ECO:0000313" key="2">
    <source>
        <dbReference type="EMBL" id="MDG3002185.1"/>
    </source>
</evidence>
<comment type="caution">
    <text evidence="2">The sequence shown here is derived from an EMBL/GenBank/DDBJ whole genome shotgun (WGS) entry which is preliminary data.</text>
</comment>
<gene>
    <name evidence="2" type="ORF">PZE19_00140</name>
</gene>